<reference evidence="3" key="1">
    <citation type="submission" date="2022-05" db="EMBL/GenBank/DDBJ databases">
        <title>The Musa troglodytarum L. genome provides insights into the mechanism of non-climacteric behaviour and enrichment of carotenoids.</title>
        <authorList>
            <person name="Wang J."/>
        </authorList>
    </citation>
    <scope>NUCLEOTIDE SEQUENCE</scope>
    <source>
        <tissue evidence="3">Leaf</tissue>
    </source>
</reference>
<feature type="region of interest" description="Disordered" evidence="1">
    <location>
        <begin position="108"/>
        <end position="262"/>
    </location>
</feature>
<feature type="signal peptide" evidence="2">
    <location>
        <begin position="1"/>
        <end position="18"/>
    </location>
</feature>
<dbReference type="GO" id="GO:0005886">
    <property type="term" value="C:plasma membrane"/>
    <property type="evidence" value="ECO:0007669"/>
    <property type="project" value="TreeGrafter"/>
</dbReference>
<dbReference type="InterPro" id="IPR036378">
    <property type="entry name" value="FAS1_dom_sf"/>
</dbReference>
<dbReference type="OrthoDB" id="10492327at2759"/>
<evidence type="ECO:0000256" key="2">
    <source>
        <dbReference type="SAM" id="SignalP"/>
    </source>
</evidence>
<sequence>MASKPLAFLLLLVTSAAAFDVKEILDPLPNFSAFTKYLTDLKLVDVINSRQTVTVLVVDNTAISPISSLPADKTKTAISAHILLDYYDPYIFDKNLNKSALLPTLAGGSATPTTQAEAPKTSPAARATPPKSSSTTTAALAPKSSSTTAAPAPTSSGATPTPSAAPKSSPAAPSTTAKAPKASATTPVGAPKASTPASSAAPKASAASPVEGPSASAAVDAPEGSAGAPAASVASPSSPTAKSEETSGPAGETTTPSSSAGRVVAGTALGLLMGAAVLGAI</sequence>
<keyword evidence="2" id="KW-0732">Signal</keyword>
<feature type="compositionally biased region" description="Low complexity" evidence="1">
    <location>
        <begin position="118"/>
        <end position="209"/>
    </location>
</feature>
<gene>
    <name evidence="3" type="ORF">MUK42_14106</name>
</gene>
<dbReference type="Gene3D" id="2.30.180.10">
    <property type="entry name" value="FAS1 domain"/>
    <property type="match status" value="1"/>
</dbReference>
<evidence type="ECO:0000256" key="1">
    <source>
        <dbReference type="SAM" id="MobiDB-lite"/>
    </source>
</evidence>
<dbReference type="AlphaFoldDB" id="A0A9E7L0P5"/>
<dbReference type="PANTHER" id="PTHR32382:SF37">
    <property type="entry name" value="OS02G0461000 PROTEIN"/>
    <property type="match status" value="1"/>
</dbReference>
<dbReference type="InterPro" id="IPR033254">
    <property type="entry name" value="Plant_FLA"/>
</dbReference>
<dbReference type="Proteomes" id="UP001055439">
    <property type="component" value="Chromosome 8"/>
</dbReference>
<proteinExistence type="predicted"/>
<accession>A0A9E7L0P5</accession>
<protein>
    <submittedName>
        <fullName evidence="3">Fasciclin-like arabinogalactan protein</fullName>
    </submittedName>
</protein>
<organism evidence="3 4">
    <name type="scientific">Musa troglodytarum</name>
    <name type="common">fe'i banana</name>
    <dbReference type="NCBI Taxonomy" id="320322"/>
    <lineage>
        <taxon>Eukaryota</taxon>
        <taxon>Viridiplantae</taxon>
        <taxon>Streptophyta</taxon>
        <taxon>Embryophyta</taxon>
        <taxon>Tracheophyta</taxon>
        <taxon>Spermatophyta</taxon>
        <taxon>Magnoliopsida</taxon>
        <taxon>Liliopsida</taxon>
        <taxon>Zingiberales</taxon>
        <taxon>Musaceae</taxon>
        <taxon>Musa</taxon>
    </lineage>
</organism>
<dbReference type="EMBL" id="CP097510">
    <property type="protein sequence ID" value="URE39532.1"/>
    <property type="molecule type" value="Genomic_DNA"/>
</dbReference>
<evidence type="ECO:0000313" key="3">
    <source>
        <dbReference type="EMBL" id="URE39532.1"/>
    </source>
</evidence>
<dbReference type="PANTHER" id="PTHR32382">
    <property type="entry name" value="FASCICLIN-LIKE ARABINOGALACTAN PROTEIN"/>
    <property type="match status" value="1"/>
</dbReference>
<name>A0A9E7L0P5_9LILI</name>
<feature type="compositionally biased region" description="Low complexity" evidence="1">
    <location>
        <begin position="221"/>
        <end position="241"/>
    </location>
</feature>
<dbReference type="SUPFAM" id="SSF82153">
    <property type="entry name" value="FAS1 domain"/>
    <property type="match status" value="1"/>
</dbReference>
<keyword evidence="4" id="KW-1185">Reference proteome</keyword>
<evidence type="ECO:0000313" key="4">
    <source>
        <dbReference type="Proteomes" id="UP001055439"/>
    </source>
</evidence>
<feature type="chain" id="PRO_5038439375" evidence="2">
    <location>
        <begin position="19"/>
        <end position="281"/>
    </location>
</feature>